<dbReference type="CDD" id="cd05233">
    <property type="entry name" value="SDR_c"/>
    <property type="match status" value="1"/>
</dbReference>
<protein>
    <submittedName>
        <fullName evidence="2">SDR family oxidoreductase</fullName>
    </submittedName>
</protein>
<dbReference type="EMBL" id="JBHRSB010000005">
    <property type="protein sequence ID" value="MFC3002066.1"/>
    <property type="molecule type" value="Genomic_DNA"/>
</dbReference>
<keyword evidence="3" id="KW-1185">Reference proteome</keyword>
<dbReference type="RefSeq" id="WP_216838121.1">
    <property type="nucleotide sequence ID" value="NZ_JAFNJS010000005.1"/>
</dbReference>
<evidence type="ECO:0000313" key="3">
    <source>
        <dbReference type="Proteomes" id="UP001595420"/>
    </source>
</evidence>
<dbReference type="PANTHER" id="PTHR43975">
    <property type="entry name" value="ZGC:101858"/>
    <property type="match status" value="1"/>
</dbReference>
<dbReference type="InterPro" id="IPR002347">
    <property type="entry name" value="SDR_fam"/>
</dbReference>
<feature type="domain" description="Ketoreductase" evidence="1">
    <location>
        <begin position="8"/>
        <end position="197"/>
    </location>
</feature>
<evidence type="ECO:0000313" key="2">
    <source>
        <dbReference type="EMBL" id="MFC3002066.1"/>
    </source>
</evidence>
<dbReference type="Pfam" id="PF13561">
    <property type="entry name" value="adh_short_C2"/>
    <property type="match status" value="1"/>
</dbReference>
<evidence type="ECO:0000259" key="1">
    <source>
        <dbReference type="SMART" id="SM00822"/>
    </source>
</evidence>
<dbReference type="PANTHER" id="PTHR43975:SF2">
    <property type="entry name" value="EG:BACR7A4.14 PROTEIN-RELATED"/>
    <property type="match status" value="1"/>
</dbReference>
<dbReference type="SMART" id="SM00822">
    <property type="entry name" value="PKS_KR"/>
    <property type="match status" value="1"/>
</dbReference>
<name>A0ABV7BWD3_9PROT</name>
<proteinExistence type="predicted"/>
<accession>A0ABV7BWD3</accession>
<reference evidence="3" key="1">
    <citation type="journal article" date="2019" name="Int. J. Syst. Evol. Microbiol.">
        <title>The Global Catalogue of Microorganisms (GCM) 10K type strain sequencing project: providing services to taxonomists for standard genome sequencing and annotation.</title>
        <authorList>
            <consortium name="The Broad Institute Genomics Platform"/>
            <consortium name="The Broad Institute Genome Sequencing Center for Infectious Disease"/>
            <person name="Wu L."/>
            <person name="Ma J."/>
        </authorList>
    </citation>
    <scope>NUCLEOTIDE SEQUENCE [LARGE SCALE GENOMIC DNA]</scope>
    <source>
        <strain evidence="3">CGMCC 1.16855</strain>
    </source>
</reference>
<gene>
    <name evidence="2" type="ORF">ACFOD3_19330</name>
</gene>
<organism evidence="2 3">
    <name type="scientific">Falsiroseomonas tokyonensis</name>
    <dbReference type="NCBI Taxonomy" id="430521"/>
    <lineage>
        <taxon>Bacteria</taxon>
        <taxon>Pseudomonadati</taxon>
        <taxon>Pseudomonadota</taxon>
        <taxon>Alphaproteobacteria</taxon>
        <taxon>Acetobacterales</taxon>
        <taxon>Roseomonadaceae</taxon>
        <taxon>Falsiroseomonas</taxon>
    </lineage>
</organism>
<dbReference type="Proteomes" id="UP001595420">
    <property type="component" value="Unassembled WGS sequence"/>
</dbReference>
<dbReference type="InterPro" id="IPR057326">
    <property type="entry name" value="KR_dom"/>
</dbReference>
<sequence>MKIRLSGRRILITGGTQGIGEGVALAAAEAGAAAICITGRNADRGAQVVARLRGLGAAAHFVAADLADATATAGIVAQAEAALGLIDGLVNAAGLTDRGTILDTDVALWDRLFAVNARAPFLLTQAFAKRLVAEKRPGSVVNVITMSSHGGQPFLTGYASSKGALATFTKNTAHGLRAHRIRVNGINLGWADTPGEHAIQAKDGNPPDWREKAEPTQPFGRLIRPADVAGLATYLLSGAAEMMTGALIDFDQNVMGAYE</sequence>
<comment type="caution">
    <text evidence="2">The sequence shown here is derived from an EMBL/GenBank/DDBJ whole genome shotgun (WGS) entry which is preliminary data.</text>
</comment>
<dbReference type="NCBIfam" id="NF004847">
    <property type="entry name" value="PRK06198.1"/>
    <property type="match status" value="1"/>
</dbReference>